<sequence length="115" mass="13064">MNVQLNIDQRSSLSYKNKLTNGKTKHQIRCWVTGHSNTVHCHWGTLRNFSFFPPGFGVDLRDSLFEVIRRTFSRIVDQNYSGIKNIKKITANIEGKRSGRSPVGYVSAHPSGMLL</sequence>
<proteinExistence type="predicted"/>
<comment type="caution">
    <text evidence="1">The sequence shown here is derived from an EMBL/GenBank/DDBJ whole genome shotgun (WGS) entry which is preliminary data.</text>
</comment>
<accession>A0A8X6P4B2</accession>
<protein>
    <submittedName>
        <fullName evidence="1">Uncharacterized protein</fullName>
    </submittedName>
</protein>
<dbReference type="AlphaFoldDB" id="A0A8X6P4B2"/>
<dbReference type="Proteomes" id="UP000887013">
    <property type="component" value="Unassembled WGS sequence"/>
</dbReference>
<name>A0A8X6P4B2_NEPPI</name>
<gene>
    <name evidence="1" type="ORF">NPIL_440971</name>
</gene>
<evidence type="ECO:0000313" key="1">
    <source>
        <dbReference type="EMBL" id="GFT47584.1"/>
    </source>
</evidence>
<keyword evidence="2" id="KW-1185">Reference proteome</keyword>
<reference evidence="1" key="1">
    <citation type="submission" date="2020-08" db="EMBL/GenBank/DDBJ databases">
        <title>Multicomponent nature underlies the extraordinary mechanical properties of spider dragline silk.</title>
        <authorList>
            <person name="Kono N."/>
            <person name="Nakamura H."/>
            <person name="Mori M."/>
            <person name="Yoshida Y."/>
            <person name="Ohtoshi R."/>
            <person name="Malay A.D."/>
            <person name="Moran D.A.P."/>
            <person name="Tomita M."/>
            <person name="Numata K."/>
            <person name="Arakawa K."/>
        </authorList>
    </citation>
    <scope>NUCLEOTIDE SEQUENCE</scope>
</reference>
<evidence type="ECO:0000313" key="2">
    <source>
        <dbReference type="Proteomes" id="UP000887013"/>
    </source>
</evidence>
<dbReference type="EMBL" id="BMAW01016158">
    <property type="protein sequence ID" value="GFT47584.1"/>
    <property type="molecule type" value="Genomic_DNA"/>
</dbReference>
<organism evidence="1 2">
    <name type="scientific">Nephila pilipes</name>
    <name type="common">Giant wood spider</name>
    <name type="synonym">Nephila maculata</name>
    <dbReference type="NCBI Taxonomy" id="299642"/>
    <lineage>
        <taxon>Eukaryota</taxon>
        <taxon>Metazoa</taxon>
        <taxon>Ecdysozoa</taxon>
        <taxon>Arthropoda</taxon>
        <taxon>Chelicerata</taxon>
        <taxon>Arachnida</taxon>
        <taxon>Araneae</taxon>
        <taxon>Araneomorphae</taxon>
        <taxon>Entelegynae</taxon>
        <taxon>Araneoidea</taxon>
        <taxon>Nephilidae</taxon>
        <taxon>Nephila</taxon>
    </lineage>
</organism>